<dbReference type="InterPro" id="IPR012338">
    <property type="entry name" value="Beta-lactam/transpept-like"/>
</dbReference>
<evidence type="ECO:0000256" key="2">
    <source>
        <dbReference type="ARBA" id="ARBA00004236"/>
    </source>
</evidence>
<dbReference type="InterPro" id="IPR005311">
    <property type="entry name" value="PBP_dimer"/>
</dbReference>
<dbReference type="GO" id="GO:0016740">
    <property type="term" value="F:transferase activity"/>
    <property type="evidence" value="ECO:0007669"/>
    <property type="project" value="UniProtKB-KW"/>
</dbReference>
<dbReference type="GO" id="GO:0071972">
    <property type="term" value="F:peptidoglycan L,D-transpeptidase activity"/>
    <property type="evidence" value="ECO:0007669"/>
    <property type="project" value="TreeGrafter"/>
</dbReference>
<dbReference type="GO" id="GO:0008360">
    <property type="term" value="P:regulation of cell shape"/>
    <property type="evidence" value="ECO:0007669"/>
    <property type="project" value="UniProtKB-KW"/>
</dbReference>
<dbReference type="InterPro" id="IPR036138">
    <property type="entry name" value="PBP_dimer_sf"/>
</dbReference>
<keyword evidence="11 14" id="KW-1133">Transmembrane helix</keyword>
<name>A0A0F3GRM9_9BACT</name>
<evidence type="ECO:0000259" key="15">
    <source>
        <dbReference type="Pfam" id="PF00905"/>
    </source>
</evidence>
<protein>
    <submittedName>
        <fullName evidence="17">Peptidoglycan glycosyltransferase</fullName>
    </submittedName>
</protein>
<evidence type="ECO:0000256" key="3">
    <source>
        <dbReference type="ARBA" id="ARBA00022475"/>
    </source>
</evidence>
<dbReference type="GO" id="GO:0005886">
    <property type="term" value="C:plasma membrane"/>
    <property type="evidence" value="ECO:0007669"/>
    <property type="project" value="UniProtKB-SubCell"/>
</dbReference>
<dbReference type="InterPro" id="IPR050515">
    <property type="entry name" value="Beta-lactam/transpept"/>
</dbReference>
<evidence type="ECO:0000313" key="17">
    <source>
        <dbReference type="EMBL" id="KJU83353.1"/>
    </source>
</evidence>
<evidence type="ECO:0000256" key="10">
    <source>
        <dbReference type="ARBA" id="ARBA00022984"/>
    </source>
</evidence>
<dbReference type="FunFam" id="3.40.710.10:FF:000024">
    <property type="entry name" value="Penicillin-binding protein 2"/>
    <property type="match status" value="1"/>
</dbReference>
<evidence type="ECO:0000256" key="1">
    <source>
        <dbReference type="ARBA" id="ARBA00004167"/>
    </source>
</evidence>
<dbReference type="Proteomes" id="UP000033423">
    <property type="component" value="Unassembled WGS sequence"/>
</dbReference>
<evidence type="ECO:0000256" key="9">
    <source>
        <dbReference type="ARBA" id="ARBA00022960"/>
    </source>
</evidence>
<keyword evidence="13" id="KW-0961">Cell wall biogenesis/degradation</keyword>
<evidence type="ECO:0000256" key="12">
    <source>
        <dbReference type="ARBA" id="ARBA00023136"/>
    </source>
</evidence>
<keyword evidence="5" id="KW-0121">Carboxypeptidase</keyword>
<dbReference type="PATRIC" id="fig|29290.4.peg.5906"/>
<comment type="subcellular location">
    <subcellularLocation>
        <location evidence="2">Cell membrane</location>
    </subcellularLocation>
    <subcellularLocation>
        <location evidence="1">Membrane</location>
        <topology evidence="1">Single-pass membrane protein</topology>
    </subcellularLocation>
</comment>
<evidence type="ECO:0000256" key="5">
    <source>
        <dbReference type="ARBA" id="ARBA00022645"/>
    </source>
</evidence>
<dbReference type="Gene3D" id="3.30.1390.30">
    <property type="entry name" value="Penicillin-binding protein 2a, domain 3"/>
    <property type="match status" value="1"/>
</dbReference>
<dbReference type="GO" id="GO:0008658">
    <property type="term" value="F:penicillin binding"/>
    <property type="evidence" value="ECO:0007669"/>
    <property type="project" value="InterPro"/>
</dbReference>
<dbReference type="NCBIfam" id="TIGR03423">
    <property type="entry name" value="pbp2_mrdA"/>
    <property type="match status" value="1"/>
</dbReference>
<reference evidence="17 18" key="1">
    <citation type="submission" date="2015-02" db="EMBL/GenBank/DDBJ databases">
        <title>Single-cell genomics of uncultivated deep-branching MTB reveals a conserved set of magnetosome genes.</title>
        <authorList>
            <person name="Kolinko S."/>
            <person name="Richter M."/>
            <person name="Glockner F.O."/>
            <person name="Brachmann A."/>
            <person name="Schuler D."/>
        </authorList>
    </citation>
    <scope>NUCLEOTIDE SEQUENCE [LARGE SCALE GENOMIC DNA]</scope>
    <source>
        <strain evidence="17">TM-1</strain>
    </source>
</reference>
<keyword evidence="6" id="KW-0645">Protease</keyword>
<keyword evidence="4" id="KW-0997">Cell inner membrane</keyword>
<keyword evidence="17" id="KW-0808">Transferase</keyword>
<evidence type="ECO:0000256" key="14">
    <source>
        <dbReference type="SAM" id="Phobius"/>
    </source>
</evidence>
<dbReference type="InterPro" id="IPR001460">
    <property type="entry name" value="PCN-bd_Tpept"/>
</dbReference>
<dbReference type="InterPro" id="IPR017790">
    <property type="entry name" value="Penicillin-binding_protein_2"/>
</dbReference>
<feature type="transmembrane region" description="Helical" evidence="14">
    <location>
        <begin position="12"/>
        <end position="32"/>
    </location>
</feature>
<evidence type="ECO:0000259" key="16">
    <source>
        <dbReference type="Pfam" id="PF03717"/>
    </source>
</evidence>
<dbReference type="AlphaFoldDB" id="A0A0F3GRM9"/>
<evidence type="ECO:0000256" key="7">
    <source>
        <dbReference type="ARBA" id="ARBA00022692"/>
    </source>
</evidence>
<feature type="domain" description="Penicillin-binding protein transpeptidase" evidence="15">
    <location>
        <begin position="254"/>
        <end position="576"/>
    </location>
</feature>
<keyword evidence="9" id="KW-0133">Cell shape</keyword>
<dbReference type="Pfam" id="PF00905">
    <property type="entry name" value="Transpeptidase"/>
    <property type="match status" value="1"/>
</dbReference>
<dbReference type="GO" id="GO:0009252">
    <property type="term" value="P:peptidoglycan biosynthetic process"/>
    <property type="evidence" value="ECO:0007669"/>
    <property type="project" value="UniProtKB-KW"/>
</dbReference>
<dbReference type="GO" id="GO:0071555">
    <property type="term" value="P:cell wall organization"/>
    <property type="evidence" value="ECO:0007669"/>
    <property type="project" value="UniProtKB-KW"/>
</dbReference>
<dbReference type="PANTHER" id="PTHR30627:SF2">
    <property type="entry name" value="PEPTIDOGLYCAN D,D-TRANSPEPTIDASE MRDA"/>
    <property type="match status" value="1"/>
</dbReference>
<organism evidence="17 18">
    <name type="scientific">Candidatus Magnetobacterium bavaricum</name>
    <dbReference type="NCBI Taxonomy" id="29290"/>
    <lineage>
        <taxon>Bacteria</taxon>
        <taxon>Pseudomonadati</taxon>
        <taxon>Nitrospirota</taxon>
        <taxon>Thermodesulfovibrionia</taxon>
        <taxon>Thermodesulfovibrionales</taxon>
        <taxon>Candidatus Magnetobacteriaceae</taxon>
        <taxon>Candidatus Magnetobacterium</taxon>
    </lineage>
</organism>
<keyword evidence="3" id="KW-1003">Cell membrane</keyword>
<gene>
    <name evidence="17" type="ORF">MBAV_004450</name>
</gene>
<dbReference type="EMBL" id="LACI01001940">
    <property type="protein sequence ID" value="KJU83353.1"/>
    <property type="molecule type" value="Genomic_DNA"/>
</dbReference>
<dbReference type="PANTHER" id="PTHR30627">
    <property type="entry name" value="PEPTIDOGLYCAN D,D-TRANSPEPTIDASE"/>
    <property type="match status" value="1"/>
</dbReference>
<evidence type="ECO:0000256" key="13">
    <source>
        <dbReference type="ARBA" id="ARBA00023316"/>
    </source>
</evidence>
<dbReference type="SUPFAM" id="SSF56519">
    <property type="entry name" value="Penicillin binding protein dimerisation domain"/>
    <property type="match status" value="1"/>
</dbReference>
<accession>A0A0F3GRM9</accession>
<keyword evidence="12 14" id="KW-0472">Membrane</keyword>
<feature type="domain" description="Penicillin-binding protein dimerisation" evidence="16">
    <location>
        <begin position="56"/>
        <end position="221"/>
    </location>
</feature>
<evidence type="ECO:0000313" key="18">
    <source>
        <dbReference type="Proteomes" id="UP000033423"/>
    </source>
</evidence>
<evidence type="ECO:0000256" key="4">
    <source>
        <dbReference type="ARBA" id="ARBA00022519"/>
    </source>
</evidence>
<dbReference type="GO" id="GO:0006508">
    <property type="term" value="P:proteolysis"/>
    <property type="evidence" value="ECO:0007669"/>
    <property type="project" value="UniProtKB-KW"/>
</dbReference>
<dbReference type="Gene3D" id="3.90.1310.10">
    <property type="entry name" value="Penicillin-binding protein 2a (Domain 2)"/>
    <property type="match status" value="1"/>
</dbReference>
<proteinExistence type="predicted"/>
<keyword evidence="8" id="KW-0378">Hydrolase</keyword>
<keyword evidence="7 14" id="KW-0812">Transmembrane</keyword>
<dbReference type="GO" id="GO:0009002">
    <property type="term" value="F:serine-type D-Ala-D-Ala carboxypeptidase activity"/>
    <property type="evidence" value="ECO:0007669"/>
    <property type="project" value="InterPro"/>
</dbReference>
<keyword evidence="18" id="KW-1185">Reference proteome</keyword>
<evidence type="ECO:0000256" key="6">
    <source>
        <dbReference type="ARBA" id="ARBA00022670"/>
    </source>
</evidence>
<dbReference type="Pfam" id="PF03717">
    <property type="entry name" value="PBP_dimer"/>
    <property type="match status" value="1"/>
</dbReference>
<evidence type="ECO:0000256" key="8">
    <source>
        <dbReference type="ARBA" id="ARBA00022801"/>
    </source>
</evidence>
<keyword evidence="10" id="KW-0573">Peptidoglycan synthesis</keyword>
<comment type="caution">
    <text evidence="17">The sequence shown here is derived from an EMBL/GenBank/DDBJ whole genome shotgun (WGS) entry which is preliminary data.</text>
</comment>
<dbReference type="SUPFAM" id="SSF56601">
    <property type="entry name" value="beta-lactamase/transpeptidase-like"/>
    <property type="match status" value="1"/>
</dbReference>
<dbReference type="Gene3D" id="3.40.710.10">
    <property type="entry name" value="DD-peptidase/beta-lactamase superfamily"/>
    <property type="match status" value="1"/>
</dbReference>
<sequence length="589" mass="64728">MQVDREYFNRFAGTTIYVVMGIFILLGLRLYYMQILKGSEYREAADSNRVRVVMLPAPRGTIYDRNGVALVTNKPYFYASVLPGTKGLNTKSLAALLDMDEARLKQRLKREDKAVFNTLVLKEGLGFQDVQRIEARRSDFPGLIIETSLTRNYVYNSVGSHIIGYLGKPTRAQLQDDHGEDITPDTFVGQWGVEMLYDNTLRGVPGKQIIEVDALGRQLKVLEYIKPEMGSNITLSIDIELQSIAEELFSGRTGALVAITPNSGEVLALVSLPSFNPNDFVMGIDSDKWALLNKDKQTPLLNRAMQSAYPPGSIFKPLVAIAGLQEGVLSPEFDLFCDGELEYGSWSFGCWKRHGHVALHRALVESCDMYFYEVGKRLGIDRMARYAKDFGLAQRTNLGIAGSLEREGVMPSVAWKKKHLGKPWFLGETFISAIGQGFVSITPIQAAVMTSRIANNGVKFPIVLIKGDTPSTVQARLDIKPEYFAEVKNAFYGVVHEPGGTGSAASSPLVAIAGKTGTAQVVKGRVKSELQKEDFRDHAWFIAFAPYEAPTIALAVIVEHGGHGGSAAAPIAKGVIETYIKNTGYTPTL</sequence>
<evidence type="ECO:0000256" key="11">
    <source>
        <dbReference type="ARBA" id="ARBA00022989"/>
    </source>
</evidence>